<keyword evidence="3" id="KW-1003">Cell membrane</keyword>
<evidence type="ECO:0000313" key="10">
    <source>
        <dbReference type="Proteomes" id="UP000612456"/>
    </source>
</evidence>
<protein>
    <submittedName>
        <fullName evidence="9">Sugar ABC transporter permease</fullName>
    </submittedName>
</protein>
<evidence type="ECO:0000313" key="9">
    <source>
        <dbReference type="EMBL" id="GGD88880.1"/>
    </source>
</evidence>
<dbReference type="CDD" id="cd06261">
    <property type="entry name" value="TM_PBP2"/>
    <property type="match status" value="1"/>
</dbReference>
<keyword evidence="2 7" id="KW-0813">Transport</keyword>
<feature type="transmembrane region" description="Helical" evidence="7">
    <location>
        <begin position="137"/>
        <end position="159"/>
    </location>
</feature>
<accession>A0A916ZCM2</accession>
<evidence type="ECO:0000259" key="8">
    <source>
        <dbReference type="PROSITE" id="PS50928"/>
    </source>
</evidence>
<gene>
    <name evidence="9" type="ORF">GCM10010911_54340</name>
</gene>
<feature type="transmembrane region" description="Helical" evidence="7">
    <location>
        <begin position="180"/>
        <end position="202"/>
    </location>
</feature>
<dbReference type="GO" id="GO:0055085">
    <property type="term" value="P:transmembrane transport"/>
    <property type="evidence" value="ECO:0007669"/>
    <property type="project" value="InterPro"/>
</dbReference>
<dbReference type="InterPro" id="IPR000515">
    <property type="entry name" value="MetI-like"/>
</dbReference>
<dbReference type="SUPFAM" id="SSF161098">
    <property type="entry name" value="MetI-like"/>
    <property type="match status" value="1"/>
</dbReference>
<dbReference type="Proteomes" id="UP000612456">
    <property type="component" value="Unassembled WGS sequence"/>
</dbReference>
<evidence type="ECO:0000256" key="1">
    <source>
        <dbReference type="ARBA" id="ARBA00004651"/>
    </source>
</evidence>
<dbReference type="RefSeq" id="WP_188996948.1">
    <property type="nucleotide sequence ID" value="NZ_BMHP01000004.1"/>
</dbReference>
<keyword evidence="6 7" id="KW-0472">Membrane</keyword>
<evidence type="ECO:0000256" key="2">
    <source>
        <dbReference type="ARBA" id="ARBA00022448"/>
    </source>
</evidence>
<name>A0A916ZCM2_9BACL</name>
<comment type="similarity">
    <text evidence="7">Belongs to the binding-protein-dependent transport system permease family.</text>
</comment>
<dbReference type="GO" id="GO:0005886">
    <property type="term" value="C:plasma membrane"/>
    <property type="evidence" value="ECO:0007669"/>
    <property type="project" value="UniProtKB-SubCell"/>
</dbReference>
<keyword evidence="4 7" id="KW-0812">Transmembrane</keyword>
<evidence type="ECO:0000256" key="7">
    <source>
        <dbReference type="RuleBase" id="RU363032"/>
    </source>
</evidence>
<dbReference type="PANTHER" id="PTHR43744:SF12">
    <property type="entry name" value="ABC TRANSPORTER PERMEASE PROTEIN MG189-RELATED"/>
    <property type="match status" value="1"/>
</dbReference>
<feature type="transmembrane region" description="Helical" evidence="7">
    <location>
        <begin position="239"/>
        <end position="260"/>
    </location>
</feature>
<dbReference type="EMBL" id="BMHP01000004">
    <property type="protein sequence ID" value="GGD88880.1"/>
    <property type="molecule type" value="Genomic_DNA"/>
</dbReference>
<comment type="caution">
    <text evidence="9">The sequence shown here is derived from an EMBL/GenBank/DDBJ whole genome shotgun (WGS) entry which is preliminary data.</text>
</comment>
<keyword evidence="10" id="KW-1185">Reference proteome</keyword>
<evidence type="ECO:0000256" key="5">
    <source>
        <dbReference type="ARBA" id="ARBA00022989"/>
    </source>
</evidence>
<reference evidence="9" key="1">
    <citation type="journal article" date="2014" name="Int. J. Syst. Evol. Microbiol.">
        <title>Complete genome sequence of Corynebacterium casei LMG S-19264T (=DSM 44701T), isolated from a smear-ripened cheese.</title>
        <authorList>
            <consortium name="US DOE Joint Genome Institute (JGI-PGF)"/>
            <person name="Walter F."/>
            <person name="Albersmeier A."/>
            <person name="Kalinowski J."/>
            <person name="Ruckert C."/>
        </authorList>
    </citation>
    <scope>NUCLEOTIDE SEQUENCE</scope>
    <source>
        <strain evidence="9">CGMCC 1.15178</strain>
    </source>
</reference>
<feature type="transmembrane region" description="Helical" evidence="7">
    <location>
        <begin position="103"/>
        <end position="125"/>
    </location>
</feature>
<reference evidence="9" key="2">
    <citation type="submission" date="2020-09" db="EMBL/GenBank/DDBJ databases">
        <authorList>
            <person name="Sun Q."/>
            <person name="Zhou Y."/>
        </authorList>
    </citation>
    <scope>NUCLEOTIDE SEQUENCE</scope>
    <source>
        <strain evidence="9">CGMCC 1.15178</strain>
    </source>
</reference>
<keyword evidence="5 7" id="KW-1133">Transmembrane helix</keyword>
<dbReference type="PROSITE" id="PS50928">
    <property type="entry name" value="ABC_TM1"/>
    <property type="match status" value="1"/>
</dbReference>
<dbReference type="AlphaFoldDB" id="A0A916ZCM2"/>
<dbReference type="Gene3D" id="1.10.3720.10">
    <property type="entry name" value="MetI-like"/>
    <property type="match status" value="1"/>
</dbReference>
<feature type="domain" description="ABC transmembrane type-1" evidence="8">
    <location>
        <begin position="68"/>
        <end position="260"/>
    </location>
</feature>
<dbReference type="InterPro" id="IPR035906">
    <property type="entry name" value="MetI-like_sf"/>
</dbReference>
<organism evidence="9 10">
    <name type="scientific">Paenibacillus nasutitermitis</name>
    <dbReference type="NCBI Taxonomy" id="1652958"/>
    <lineage>
        <taxon>Bacteria</taxon>
        <taxon>Bacillati</taxon>
        <taxon>Bacillota</taxon>
        <taxon>Bacilli</taxon>
        <taxon>Bacillales</taxon>
        <taxon>Paenibacillaceae</taxon>
        <taxon>Paenibacillus</taxon>
    </lineage>
</organism>
<feature type="transmembrane region" description="Helical" evidence="7">
    <location>
        <begin position="74"/>
        <end position="94"/>
    </location>
</feature>
<evidence type="ECO:0000256" key="3">
    <source>
        <dbReference type="ARBA" id="ARBA00022475"/>
    </source>
</evidence>
<feature type="transmembrane region" description="Helical" evidence="7">
    <location>
        <begin position="12"/>
        <end position="34"/>
    </location>
</feature>
<dbReference type="Pfam" id="PF00528">
    <property type="entry name" value="BPD_transp_1"/>
    <property type="match status" value="1"/>
</dbReference>
<sequence length="275" mass="30469">MRSNRTAEFLRYAIVIALLAATFYPILFMLFTSVKSTGSFALNFFLPDLTAIHFDNYMKAAPNVLPYIWNSVKVSVLSVAGILFVGSGSAYIFARFRFPGKEILYQILISMMMIPSILTFVPSYLLMRDLGLLNTHYALILPGIALGLAFAVLLLRTFFESIDQGLIEAARIDGAKEFRILIQLVLPLTIPMISTVGILSILRTWNDFLWPLVTLSKDSLRTLPVGLAFMVDKPGVSQFTVMMAGYTIASVPLIILFLFAMKPFMDGINAGAIKG</sequence>
<proteinExistence type="inferred from homology"/>
<evidence type="ECO:0000256" key="4">
    <source>
        <dbReference type="ARBA" id="ARBA00022692"/>
    </source>
</evidence>
<comment type="subcellular location">
    <subcellularLocation>
        <location evidence="1 7">Cell membrane</location>
        <topology evidence="1 7">Multi-pass membrane protein</topology>
    </subcellularLocation>
</comment>
<evidence type="ECO:0000256" key="6">
    <source>
        <dbReference type="ARBA" id="ARBA00023136"/>
    </source>
</evidence>
<dbReference type="PANTHER" id="PTHR43744">
    <property type="entry name" value="ABC TRANSPORTER PERMEASE PROTEIN MG189-RELATED-RELATED"/>
    <property type="match status" value="1"/>
</dbReference>